<sequence length="207" mass="22317">MEPSSTIFFLCDLQTKFRPAIYGFDHVIASTNKILKVAKILGCEVLATTQKAKALGPIDPAVDLDSLGALCIGTYDKTLFSMLIPEVEALLKERSAVKSIVLMGIESHICILQTALALIVHPAKYTIYVLADAVSSSNSAEVPLALAQMRAAGINVTSSESILFQLIRDASAPEFKAFSAVIKEEKEATAKAVEELLIKTSFERSVL</sequence>
<evidence type="ECO:0000256" key="1">
    <source>
        <dbReference type="ARBA" id="ARBA00006336"/>
    </source>
</evidence>
<evidence type="ECO:0000313" key="3">
    <source>
        <dbReference type="EMBL" id="KAJ7087197.1"/>
    </source>
</evidence>
<dbReference type="SUPFAM" id="SSF52499">
    <property type="entry name" value="Isochorismatase-like hydrolases"/>
    <property type="match status" value="1"/>
</dbReference>
<proteinExistence type="inferred from homology"/>
<dbReference type="AlphaFoldDB" id="A0AAD6U647"/>
<gene>
    <name evidence="3" type="ORF">B0H15DRAFT_843023</name>
</gene>
<dbReference type="PANTHER" id="PTHR14119:SF3">
    <property type="entry name" value="ISOCHORISMATASE DOMAIN-CONTAINING PROTEIN 2"/>
    <property type="match status" value="1"/>
</dbReference>
<reference evidence="3" key="1">
    <citation type="submission" date="2023-03" db="EMBL/GenBank/DDBJ databases">
        <title>Massive genome expansion in bonnet fungi (Mycena s.s.) driven by repeated elements and novel gene families across ecological guilds.</title>
        <authorList>
            <consortium name="Lawrence Berkeley National Laboratory"/>
            <person name="Harder C.B."/>
            <person name="Miyauchi S."/>
            <person name="Viragh M."/>
            <person name="Kuo A."/>
            <person name="Thoen E."/>
            <person name="Andreopoulos B."/>
            <person name="Lu D."/>
            <person name="Skrede I."/>
            <person name="Drula E."/>
            <person name="Henrissat B."/>
            <person name="Morin E."/>
            <person name="Kohler A."/>
            <person name="Barry K."/>
            <person name="LaButti K."/>
            <person name="Morin E."/>
            <person name="Salamov A."/>
            <person name="Lipzen A."/>
            <person name="Mereny Z."/>
            <person name="Hegedus B."/>
            <person name="Baldrian P."/>
            <person name="Stursova M."/>
            <person name="Weitz H."/>
            <person name="Taylor A."/>
            <person name="Grigoriev I.V."/>
            <person name="Nagy L.G."/>
            <person name="Martin F."/>
            <person name="Kauserud H."/>
        </authorList>
    </citation>
    <scope>NUCLEOTIDE SEQUENCE</scope>
    <source>
        <strain evidence="3">CBHHK173m</strain>
    </source>
</reference>
<dbReference type="InterPro" id="IPR050993">
    <property type="entry name" value="Isochorismatase_domain"/>
</dbReference>
<dbReference type="InterPro" id="IPR036380">
    <property type="entry name" value="Isochorismatase-like_sf"/>
</dbReference>
<dbReference type="Proteomes" id="UP001222325">
    <property type="component" value="Unassembled WGS sequence"/>
</dbReference>
<accession>A0AAD6U647</accession>
<dbReference type="InterPro" id="IPR000868">
    <property type="entry name" value="Isochorismatase-like_dom"/>
</dbReference>
<protein>
    <submittedName>
        <fullName evidence="3">Isochorismatase-like protein</fullName>
    </submittedName>
</protein>
<evidence type="ECO:0000313" key="4">
    <source>
        <dbReference type="Proteomes" id="UP001222325"/>
    </source>
</evidence>
<evidence type="ECO:0000259" key="2">
    <source>
        <dbReference type="Pfam" id="PF00857"/>
    </source>
</evidence>
<feature type="domain" description="Isochorismatase-like" evidence="2">
    <location>
        <begin position="6"/>
        <end position="160"/>
    </location>
</feature>
<dbReference type="EMBL" id="JARJCN010000029">
    <property type="protein sequence ID" value="KAJ7087197.1"/>
    <property type="molecule type" value="Genomic_DNA"/>
</dbReference>
<dbReference type="PANTHER" id="PTHR14119">
    <property type="entry name" value="HYDROLASE"/>
    <property type="match status" value="1"/>
</dbReference>
<comment type="similarity">
    <text evidence="1">Belongs to the isochorismatase family.</text>
</comment>
<organism evidence="3 4">
    <name type="scientific">Mycena belliarum</name>
    <dbReference type="NCBI Taxonomy" id="1033014"/>
    <lineage>
        <taxon>Eukaryota</taxon>
        <taxon>Fungi</taxon>
        <taxon>Dikarya</taxon>
        <taxon>Basidiomycota</taxon>
        <taxon>Agaricomycotina</taxon>
        <taxon>Agaricomycetes</taxon>
        <taxon>Agaricomycetidae</taxon>
        <taxon>Agaricales</taxon>
        <taxon>Marasmiineae</taxon>
        <taxon>Mycenaceae</taxon>
        <taxon>Mycena</taxon>
    </lineage>
</organism>
<name>A0AAD6U647_9AGAR</name>
<keyword evidence="4" id="KW-1185">Reference proteome</keyword>
<dbReference type="Gene3D" id="3.40.50.850">
    <property type="entry name" value="Isochorismatase-like"/>
    <property type="match status" value="1"/>
</dbReference>
<comment type="caution">
    <text evidence="3">The sequence shown here is derived from an EMBL/GenBank/DDBJ whole genome shotgun (WGS) entry which is preliminary data.</text>
</comment>
<dbReference type="Pfam" id="PF00857">
    <property type="entry name" value="Isochorismatase"/>
    <property type="match status" value="1"/>
</dbReference>